<protein>
    <recommendedName>
        <fullName evidence="2">SUEL-type lectin domain-containing protein</fullName>
    </recommendedName>
</protein>
<accession>H2ZHC5</accession>
<dbReference type="AlphaFoldDB" id="H2ZHC5"/>
<evidence type="ECO:0000259" key="2">
    <source>
        <dbReference type="PROSITE" id="PS50228"/>
    </source>
</evidence>
<feature type="signal peptide" evidence="1">
    <location>
        <begin position="1"/>
        <end position="17"/>
    </location>
</feature>
<dbReference type="Pfam" id="PF02140">
    <property type="entry name" value="SUEL_Lectin"/>
    <property type="match status" value="1"/>
</dbReference>
<dbReference type="InParanoid" id="H2ZHC5"/>
<dbReference type="PANTHER" id="PTHR46780">
    <property type="entry name" value="PROTEIN EVA-1"/>
    <property type="match status" value="1"/>
</dbReference>
<dbReference type="GeneTree" id="ENSGT00720000109271"/>
<dbReference type="HOGENOM" id="CLU_143201_1_0_1"/>
<reference evidence="4" key="1">
    <citation type="submission" date="2003-08" db="EMBL/GenBank/DDBJ databases">
        <authorList>
            <person name="Birren B."/>
            <person name="Nusbaum C."/>
            <person name="Abebe A."/>
            <person name="Abouelleil A."/>
            <person name="Adekoya E."/>
            <person name="Ait-zahra M."/>
            <person name="Allen N."/>
            <person name="Allen T."/>
            <person name="An P."/>
            <person name="Anderson M."/>
            <person name="Anderson S."/>
            <person name="Arachchi H."/>
            <person name="Armbruster J."/>
            <person name="Bachantsang P."/>
            <person name="Baldwin J."/>
            <person name="Barry A."/>
            <person name="Bayul T."/>
            <person name="Blitshsteyn B."/>
            <person name="Bloom T."/>
            <person name="Blye J."/>
            <person name="Boguslavskiy L."/>
            <person name="Borowsky M."/>
            <person name="Boukhgalter B."/>
            <person name="Brunache A."/>
            <person name="Butler J."/>
            <person name="Calixte N."/>
            <person name="Calvo S."/>
            <person name="Camarata J."/>
            <person name="Campo K."/>
            <person name="Chang J."/>
            <person name="Cheshatsang Y."/>
            <person name="Citroen M."/>
            <person name="Collymore A."/>
            <person name="Considine T."/>
            <person name="Cook A."/>
            <person name="Cooke P."/>
            <person name="Corum B."/>
            <person name="Cuomo C."/>
            <person name="David R."/>
            <person name="Dawoe T."/>
            <person name="Degray S."/>
            <person name="Dodge S."/>
            <person name="Dooley K."/>
            <person name="Dorje P."/>
            <person name="Dorjee K."/>
            <person name="Dorris L."/>
            <person name="Duffey N."/>
            <person name="Dupes A."/>
            <person name="Elkins T."/>
            <person name="Engels R."/>
            <person name="Erickson J."/>
            <person name="Farina A."/>
            <person name="Faro S."/>
            <person name="Ferreira P."/>
            <person name="Fischer H."/>
            <person name="Fitzgerald M."/>
            <person name="Foley K."/>
            <person name="Gage D."/>
            <person name="Galagan J."/>
            <person name="Gearin G."/>
            <person name="Gnerre S."/>
            <person name="Gnirke A."/>
            <person name="Goyette A."/>
            <person name="Graham J."/>
            <person name="Grandbois E."/>
            <person name="Gyaltsen K."/>
            <person name="Hafez N."/>
            <person name="Hagopian D."/>
            <person name="Hagos B."/>
            <person name="Hall J."/>
            <person name="Hatcher B."/>
            <person name="Heller A."/>
            <person name="Higgins H."/>
            <person name="Honan T."/>
            <person name="Horn A."/>
            <person name="Houde N."/>
            <person name="Hughes L."/>
            <person name="Hulme W."/>
            <person name="Husby E."/>
            <person name="Iliev I."/>
            <person name="Jaffe D."/>
            <person name="Jones C."/>
            <person name="Kamal M."/>
            <person name="Kamat A."/>
            <person name="Kamvysselis M."/>
            <person name="Karlsson E."/>
            <person name="Kells C."/>
            <person name="Kieu A."/>
            <person name="Kisner P."/>
            <person name="Kodira C."/>
            <person name="Kulbokas E."/>
            <person name="Labutti K."/>
            <person name="Lama D."/>
            <person name="Landers T."/>
            <person name="Leger J."/>
            <person name="Levine S."/>
            <person name="Lewis D."/>
            <person name="Lewis T."/>
            <person name="Lindblad-toh K."/>
            <person name="Liu X."/>
            <person name="Lokyitsang T."/>
            <person name="Lokyitsang Y."/>
            <person name="Lucien O."/>
            <person name="Lui A."/>
            <person name="Ma L.J."/>
            <person name="Mabbitt R."/>
            <person name="Macdonald J."/>
            <person name="Maclean C."/>
            <person name="Major J."/>
            <person name="Manning J."/>
            <person name="Marabella R."/>
            <person name="Maru K."/>
            <person name="Matthews C."/>
            <person name="Mauceli E."/>
            <person name="Mccarthy M."/>
            <person name="Mcdonough S."/>
            <person name="Mcghee T."/>
            <person name="Meldrim J."/>
            <person name="Meneus L."/>
            <person name="Mesirov J."/>
            <person name="Mihalev A."/>
            <person name="Mihova T."/>
            <person name="Mikkelsen T."/>
            <person name="Mlenga V."/>
            <person name="Moru K."/>
            <person name="Mozes J."/>
            <person name="Mulrain L."/>
            <person name="Munson G."/>
            <person name="Naylor J."/>
            <person name="Newes C."/>
            <person name="Nguyen C."/>
            <person name="Nguyen N."/>
            <person name="Nguyen T."/>
            <person name="Nicol R."/>
            <person name="Nielsen C."/>
            <person name="Nizzari M."/>
            <person name="Norbu C."/>
            <person name="Norbu N."/>
            <person name="O'donnell P."/>
            <person name="Okoawo O."/>
            <person name="O'leary S."/>
            <person name="Omotosho B."/>
            <person name="O'neill K."/>
            <person name="Osman S."/>
            <person name="Parker S."/>
            <person name="Perrin D."/>
            <person name="Phunkhang P."/>
            <person name="Piqani B."/>
            <person name="Purcell S."/>
            <person name="Rachupka T."/>
            <person name="Ramasamy U."/>
            <person name="Rameau R."/>
            <person name="Ray V."/>
            <person name="Raymond C."/>
            <person name="Retta R."/>
            <person name="Richardson S."/>
            <person name="Rise C."/>
            <person name="Rodriguez J."/>
            <person name="Rogers J."/>
            <person name="Rogov P."/>
            <person name="Rutman M."/>
            <person name="Schupbach R."/>
            <person name="Seaman C."/>
            <person name="Settipalli S."/>
            <person name="Sharpe T."/>
            <person name="Sheridan J."/>
            <person name="Sherpa N."/>
            <person name="Shi J."/>
            <person name="Smirnov S."/>
            <person name="Smith C."/>
            <person name="Sougnez C."/>
            <person name="Spencer B."/>
            <person name="Stalker J."/>
            <person name="Stange-thomann N."/>
            <person name="Stavropoulos S."/>
            <person name="Stetson K."/>
            <person name="Stone C."/>
            <person name="Stone S."/>
            <person name="Stubbs M."/>
            <person name="Talamas J."/>
            <person name="Tchuinga P."/>
            <person name="Tenzing P."/>
            <person name="Tesfaye S."/>
            <person name="Theodore J."/>
            <person name="Thoulutsang Y."/>
            <person name="Topham K."/>
            <person name="Towey S."/>
            <person name="Tsamla T."/>
            <person name="Tsomo N."/>
            <person name="Vallee D."/>
            <person name="Vassiliev H."/>
            <person name="Venkataraman V."/>
            <person name="Vinson J."/>
            <person name="Vo A."/>
            <person name="Wade C."/>
            <person name="Wang S."/>
            <person name="Wangchuk T."/>
            <person name="Wangdi T."/>
            <person name="Whittaker C."/>
            <person name="Wilkinson J."/>
            <person name="Wu Y."/>
            <person name="Wyman D."/>
            <person name="Yadav S."/>
            <person name="Yang S."/>
            <person name="Yang X."/>
            <person name="Yeager S."/>
            <person name="Yee E."/>
            <person name="Young G."/>
            <person name="Zainoun J."/>
            <person name="Zembeck L."/>
            <person name="Zimmer A."/>
            <person name="Zody M."/>
            <person name="Lander E."/>
        </authorList>
    </citation>
    <scope>NUCLEOTIDE SEQUENCE [LARGE SCALE GENOMIC DNA]</scope>
</reference>
<evidence type="ECO:0000313" key="4">
    <source>
        <dbReference type="Proteomes" id="UP000007875"/>
    </source>
</evidence>
<proteinExistence type="predicted"/>
<organism evidence="3 4">
    <name type="scientific">Ciona savignyi</name>
    <name type="common">Pacific transparent sea squirt</name>
    <dbReference type="NCBI Taxonomy" id="51511"/>
    <lineage>
        <taxon>Eukaryota</taxon>
        <taxon>Metazoa</taxon>
        <taxon>Chordata</taxon>
        <taxon>Tunicata</taxon>
        <taxon>Ascidiacea</taxon>
        <taxon>Phlebobranchia</taxon>
        <taxon>Cionidae</taxon>
        <taxon>Ciona</taxon>
    </lineage>
</organism>
<name>H2ZHC5_CIOSA</name>
<dbReference type="PROSITE" id="PS50228">
    <property type="entry name" value="SUEL_LECTIN"/>
    <property type="match status" value="1"/>
</dbReference>
<evidence type="ECO:0000313" key="3">
    <source>
        <dbReference type="Ensembl" id="ENSCSAVP00000016991.1"/>
    </source>
</evidence>
<dbReference type="InterPro" id="IPR000922">
    <property type="entry name" value="Lectin_gal-bd_dom"/>
</dbReference>
<dbReference type="InterPro" id="IPR043159">
    <property type="entry name" value="Lectin_gal-bd_sf"/>
</dbReference>
<dbReference type="Ensembl" id="ENSCSAVT00000017174.1">
    <property type="protein sequence ID" value="ENSCSAVP00000016991.1"/>
    <property type="gene ID" value="ENSCSAVG00000009997.1"/>
</dbReference>
<feature type="domain" description="SUEL-type lectin" evidence="2">
    <location>
        <begin position="23"/>
        <end position="109"/>
    </location>
</feature>
<dbReference type="STRING" id="51511.ENSCSAVP00000016991"/>
<dbReference type="GO" id="GO:0030246">
    <property type="term" value="F:carbohydrate binding"/>
    <property type="evidence" value="ECO:0007669"/>
    <property type="project" value="InterPro"/>
</dbReference>
<reference evidence="3" key="3">
    <citation type="submission" date="2025-09" db="UniProtKB">
        <authorList>
            <consortium name="Ensembl"/>
        </authorList>
    </citation>
    <scope>IDENTIFICATION</scope>
</reference>
<sequence>MMKWLVVMMCFFYVVNARGSVDFCDGSRGEISCPIGKTILVYTAFYGRNNPGTCPGSNTQYNCQANGGDDYVKNACTGQNSCYLSSFDDILGDPCRGTTKYMHVDFECL</sequence>
<dbReference type="CDD" id="cd22827">
    <property type="entry name" value="Gal_Rha_Lectin_SUL-I-like"/>
    <property type="match status" value="1"/>
</dbReference>
<reference evidence="3" key="2">
    <citation type="submission" date="2025-08" db="UniProtKB">
        <authorList>
            <consortium name="Ensembl"/>
        </authorList>
    </citation>
    <scope>IDENTIFICATION</scope>
</reference>
<keyword evidence="1" id="KW-0732">Signal</keyword>
<dbReference type="Proteomes" id="UP000007875">
    <property type="component" value="Unassembled WGS sequence"/>
</dbReference>
<feature type="chain" id="PRO_5003579303" description="SUEL-type lectin domain-containing protein" evidence="1">
    <location>
        <begin position="18"/>
        <end position="109"/>
    </location>
</feature>
<dbReference type="Gene3D" id="2.60.120.740">
    <property type="match status" value="1"/>
</dbReference>
<keyword evidence="4" id="KW-1185">Reference proteome</keyword>
<evidence type="ECO:0000256" key="1">
    <source>
        <dbReference type="SAM" id="SignalP"/>
    </source>
</evidence>